<name>A0A0G0YNW2_UNCKA</name>
<dbReference type="Proteomes" id="UP000033847">
    <property type="component" value="Unassembled WGS sequence"/>
</dbReference>
<dbReference type="AlphaFoldDB" id="A0A0G0YNW2"/>
<protein>
    <submittedName>
        <fullName evidence="1">Uncharacterized protein</fullName>
    </submittedName>
</protein>
<sequence>MKRLGLLVIVLYVLVTVSCNLPVSSAEEIKPTVVSPTVTLETLEATPTVQATVVREPTIAATPAPKVNPYIFDAGDFDLDISTGSFSLRFDEGALAKVEEISAQLISPLNTGDYENTSEGLSLGTGIGVSRADNYGNILLGFHSGYYKDTPLQAEPLRFYFEQWGASDKAVLDKLGRALGSNGVLKVDGIEVNVSVVAAIRVDSAAATEIQLYPEKVLDIVTDEKYAVIGDRIPFDIAKNNKHGIMLNFCGWGPDNNYSYFRYVVLLDVLEMPQTP</sequence>
<proteinExistence type="predicted"/>
<accession>A0A0G0YNW2</accession>
<reference evidence="1 2" key="1">
    <citation type="journal article" date="2015" name="Nature">
        <title>rRNA introns, odd ribosomes, and small enigmatic genomes across a large radiation of phyla.</title>
        <authorList>
            <person name="Brown C.T."/>
            <person name="Hug L.A."/>
            <person name="Thomas B.C."/>
            <person name="Sharon I."/>
            <person name="Castelle C.J."/>
            <person name="Singh A."/>
            <person name="Wilkins M.J."/>
            <person name="Williams K.H."/>
            <person name="Banfield J.F."/>
        </authorList>
    </citation>
    <scope>NUCLEOTIDE SEQUENCE [LARGE SCALE GENOMIC DNA]</scope>
</reference>
<evidence type="ECO:0000313" key="1">
    <source>
        <dbReference type="EMBL" id="KKS38422.1"/>
    </source>
</evidence>
<evidence type="ECO:0000313" key="2">
    <source>
        <dbReference type="Proteomes" id="UP000033847"/>
    </source>
</evidence>
<comment type="caution">
    <text evidence="1">The sequence shown here is derived from an EMBL/GenBank/DDBJ whole genome shotgun (WGS) entry which is preliminary data.</text>
</comment>
<organism evidence="1 2">
    <name type="scientific">candidate division WWE3 bacterium GW2011_GWF1_42_14</name>
    <dbReference type="NCBI Taxonomy" id="1619138"/>
    <lineage>
        <taxon>Bacteria</taxon>
        <taxon>Katanobacteria</taxon>
    </lineage>
</organism>
<gene>
    <name evidence="1" type="ORF">UV00_C0007G0003</name>
</gene>
<dbReference type="EMBL" id="LCCU01000007">
    <property type="protein sequence ID" value="KKS38422.1"/>
    <property type="molecule type" value="Genomic_DNA"/>
</dbReference>
<dbReference type="PROSITE" id="PS51257">
    <property type="entry name" value="PROKAR_LIPOPROTEIN"/>
    <property type="match status" value="1"/>
</dbReference>